<dbReference type="EnsemblMetazoa" id="Aqu2.1.22179_001">
    <property type="protein sequence ID" value="Aqu2.1.22179_001"/>
    <property type="gene ID" value="Aqu2.1.22179"/>
</dbReference>
<name>A0A1X7U3R2_AMPQE</name>
<sequence>MEQTLSLLRLVVSTSKWQCGRHFVDYLESSGWTTALTEAKIGTSGVTDSLLKATHLMLTRHAHIISAPALSKLQHDALLLSGEDSQESWRKKCYR</sequence>
<dbReference type="AlphaFoldDB" id="A0A1X7U3R2"/>
<reference evidence="1" key="1">
    <citation type="submission" date="2017-05" db="UniProtKB">
        <authorList>
            <consortium name="EnsemblMetazoa"/>
        </authorList>
    </citation>
    <scope>IDENTIFICATION</scope>
</reference>
<dbReference type="InParanoid" id="A0A1X7U3R2"/>
<evidence type="ECO:0000313" key="1">
    <source>
        <dbReference type="EnsemblMetazoa" id="Aqu2.1.22179_001"/>
    </source>
</evidence>
<protein>
    <submittedName>
        <fullName evidence="1">Uncharacterized protein</fullName>
    </submittedName>
</protein>
<organism evidence="1">
    <name type="scientific">Amphimedon queenslandica</name>
    <name type="common">Sponge</name>
    <dbReference type="NCBI Taxonomy" id="400682"/>
    <lineage>
        <taxon>Eukaryota</taxon>
        <taxon>Metazoa</taxon>
        <taxon>Porifera</taxon>
        <taxon>Demospongiae</taxon>
        <taxon>Heteroscleromorpha</taxon>
        <taxon>Haplosclerida</taxon>
        <taxon>Niphatidae</taxon>
        <taxon>Amphimedon</taxon>
    </lineage>
</organism>
<proteinExistence type="predicted"/>
<accession>A0A1X7U3R2</accession>